<proteinExistence type="inferred from homology"/>
<comment type="similarity">
    <text evidence="2 5">Belongs to the MET18/MMS19 family.</text>
</comment>
<dbReference type="Pfam" id="PF12460">
    <property type="entry name" value="MMS19_C"/>
    <property type="match status" value="1"/>
</dbReference>
<dbReference type="EMBL" id="JAPCWZ010000003">
    <property type="protein sequence ID" value="KAK8874321.1"/>
    <property type="molecule type" value="Genomic_DNA"/>
</dbReference>
<keyword evidence="9" id="KW-1185">Reference proteome</keyword>
<dbReference type="Gene3D" id="1.25.10.10">
    <property type="entry name" value="Leucine-rich Repeat Variant"/>
    <property type="match status" value="1"/>
</dbReference>
<evidence type="ECO:0000256" key="3">
    <source>
        <dbReference type="ARBA" id="ARBA00022737"/>
    </source>
</evidence>
<feature type="domain" description="MMS19 N-terminal" evidence="7">
    <location>
        <begin position="57"/>
        <end position="319"/>
    </location>
</feature>
<evidence type="ECO:0000256" key="2">
    <source>
        <dbReference type="ARBA" id="ARBA00009340"/>
    </source>
</evidence>
<gene>
    <name evidence="8" type="ORF">PGQ11_004835</name>
</gene>
<keyword evidence="4 5" id="KW-0539">Nucleus</keyword>
<evidence type="ECO:0000259" key="7">
    <source>
        <dbReference type="Pfam" id="PF14500"/>
    </source>
</evidence>
<keyword evidence="5" id="KW-0227">DNA damage</keyword>
<evidence type="ECO:0000256" key="4">
    <source>
        <dbReference type="ARBA" id="ARBA00023242"/>
    </source>
</evidence>
<dbReference type="Pfam" id="PF14500">
    <property type="entry name" value="MMS19_N"/>
    <property type="match status" value="1"/>
</dbReference>
<evidence type="ECO:0000256" key="1">
    <source>
        <dbReference type="ARBA" id="ARBA00004123"/>
    </source>
</evidence>
<dbReference type="PANTHER" id="PTHR12891">
    <property type="entry name" value="DNA REPAIR/TRANSCRIPTION PROTEIN MET18/MMS19"/>
    <property type="match status" value="1"/>
</dbReference>
<evidence type="ECO:0000313" key="9">
    <source>
        <dbReference type="Proteomes" id="UP001390339"/>
    </source>
</evidence>
<protein>
    <recommendedName>
        <fullName evidence="5">MMS19 nucleotide excision repair protein</fullName>
    </recommendedName>
</protein>
<comment type="caution">
    <text evidence="8">The sequence shown here is derived from an EMBL/GenBank/DDBJ whole genome shotgun (WGS) entry which is preliminary data.</text>
</comment>
<comment type="subcellular location">
    <subcellularLocation>
        <location evidence="1 5">Nucleus</location>
    </subcellularLocation>
</comment>
<comment type="function">
    <text evidence="5">Key component of the cytosolic iron-sulfur protein assembly (CIA) complex, a multiprotein complex that mediates the incorporation of iron-sulfur cluster into apoproteins specifically involved in DNA metabolism and genomic integrity. In the CIA complex, MMS19 acts as an adapter between early-acting CIA components and a subset of cellular target iron-sulfur proteins.</text>
</comment>
<dbReference type="Proteomes" id="UP001390339">
    <property type="component" value="Unassembled WGS sequence"/>
</dbReference>
<dbReference type="InterPro" id="IPR029240">
    <property type="entry name" value="MMS19_N"/>
</dbReference>
<dbReference type="InterPro" id="IPR016024">
    <property type="entry name" value="ARM-type_fold"/>
</dbReference>
<reference evidence="8 9" key="1">
    <citation type="journal article" date="2024" name="IMA Fungus">
        <title>Apiospora arundinis, a panoply of carbohydrate-active enzymes and secondary metabolites.</title>
        <authorList>
            <person name="Sorensen T."/>
            <person name="Petersen C."/>
            <person name="Muurmann A.T."/>
            <person name="Christiansen J.V."/>
            <person name="Brundto M.L."/>
            <person name="Overgaard C.K."/>
            <person name="Boysen A.T."/>
            <person name="Wollenberg R.D."/>
            <person name="Larsen T.O."/>
            <person name="Sorensen J.L."/>
            <person name="Nielsen K.L."/>
            <person name="Sondergaard T.E."/>
        </authorList>
    </citation>
    <scope>NUCLEOTIDE SEQUENCE [LARGE SCALE GENOMIC DNA]</scope>
    <source>
        <strain evidence="8 9">AAU 773</strain>
    </source>
</reference>
<dbReference type="SUPFAM" id="SSF48371">
    <property type="entry name" value="ARM repeat"/>
    <property type="match status" value="2"/>
</dbReference>
<organism evidence="8 9">
    <name type="scientific">Apiospora arundinis</name>
    <dbReference type="NCBI Taxonomy" id="335852"/>
    <lineage>
        <taxon>Eukaryota</taxon>
        <taxon>Fungi</taxon>
        <taxon>Dikarya</taxon>
        <taxon>Ascomycota</taxon>
        <taxon>Pezizomycotina</taxon>
        <taxon>Sordariomycetes</taxon>
        <taxon>Xylariomycetidae</taxon>
        <taxon>Amphisphaeriales</taxon>
        <taxon>Apiosporaceae</taxon>
        <taxon>Apiospora</taxon>
    </lineage>
</organism>
<sequence>MASFDDLALKYVLSDGDDSESPLQAATAIENAASRVAVGQWVASINRWMANPDDTADDDLISRAKALDFLARTLEFLKRSSLKPDQVKLLVGFFNSLFSSDHRAGISASSRALKQLTTMDAFRPPLGNEIITSVAKLGDDFKRQAPATRLEIYDLVLDLLSNPLVEEDLAYQHGNTCGFMTALLEVCRNERDPQNLMKWFEILRLFLKSFSPAKEVLTEVFKAFSDYFPITLRASVTPSGITVDDLKGAVRACFASHHSIAEMSIPFLLNKLDQGDAVTVTVKVDILLTLEACLAQYEHVAQGIVPYANQIWASLKYEVRNGEIRDTIDATLKAIGTLAKRLPDTDLRDFFLAAWRDLGDDLSNATYTSQAGQLLTAIAAASPTSFSMVAETAVPHITTTLRQTKSESHQADILALLNSLLQVRSVLTDVADGNDNLKSELFGDQLFEDGYARIWDSGAGPHVLTKAMDGMASLASQRTGGHNSQLVCSQQVCEKIFRWLALPSIIYPLEDKPLVQNAPEEDNIAICNAATAALGRAVPLYPPGFQQLVLDFLSSIPKLLEDERVGSTEKATLLNEAALRLARIGCSATATPGSPLLNFVVLINGLLQGLHSLLKESSVYWIAILDAIHMAILRSADTLAVLLPGKESMSIPGDQAISGQQWITDIGKYIQGLPQIDLDQLGDLNLTLKSLDGLEGGAISSFERFQGYAVHVVAQLYRRFTSIKSAPGASPSMDASPHKVIGLGTDFASESSDEVEHQDRFLYQLARLATSVTRSLSADVQQELELVLETSVMFHGKGEESNSTGFRYQASRSSQADKKGYRIVFSPADDFRTAPLGLGLLQGLWPATLGRIDPLQTILPLCEILMKSPTQCAGSRRVALDAALATLSNKLSDKQISAEDWSAILNALGDGYTQVGRRAVTDSSPDAPTRLAIFKSVLHFLAGDVARYRPATAHNWLLRIICDTAPSEVTIGRQLAQCFGILVSPKECLTKQNHNILKPFRGQWIYQETVRPYFEKCFPFPSSGPDQVGQDDRCATNRSVAVFAILKHLKYNDYSSDADQIVRVVIRSLATFGVSDDINAVMTVLCEVLEHEPERLKEHLTALITNTMAVYKMASSVERSLTISQAPGKPTISRSDAGRCRHSALSFMRRLPESFEPRYLLPHRVSVLQGLSLACGDSVRGVRALAISGRKSWSNLS</sequence>
<dbReference type="InterPro" id="IPR011989">
    <property type="entry name" value="ARM-like"/>
</dbReference>
<keyword evidence="3" id="KW-0677">Repeat</keyword>
<evidence type="ECO:0000259" key="6">
    <source>
        <dbReference type="Pfam" id="PF12460"/>
    </source>
</evidence>
<name>A0ABR2J936_9PEZI</name>
<evidence type="ECO:0000256" key="5">
    <source>
        <dbReference type="RuleBase" id="RU367072"/>
    </source>
</evidence>
<dbReference type="PANTHER" id="PTHR12891:SF0">
    <property type="entry name" value="MMS19 NUCLEOTIDE EXCISION REPAIR PROTEIN HOMOLOG"/>
    <property type="match status" value="1"/>
</dbReference>
<accession>A0ABR2J936</accession>
<keyword evidence="5" id="KW-0234">DNA repair</keyword>
<evidence type="ECO:0000313" key="8">
    <source>
        <dbReference type="EMBL" id="KAK8874321.1"/>
    </source>
</evidence>
<dbReference type="InterPro" id="IPR024687">
    <property type="entry name" value="MMS19_C"/>
</dbReference>
<dbReference type="InterPro" id="IPR039920">
    <property type="entry name" value="MMS19"/>
</dbReference>
<feature type="domain" description="MMS19 C-terminal" evidence="6">
    <location>
        <begin position="748"/>
        <end position="1151"/>
    </location>
</feature>